<evidence type="ECO:0000313" key="2">
    <source>
        <dbReference type="EMBL" id="TWG00290.1"/>
    </source>
</evidence>
<comment type="caution">
    <text evidence="2">The sequence shown here is derived from an EMBL/GenBank/DDBJ whole genome shotgun (WGS) entry which is preliminary data.</text>
</comment>
<keyword evidence="3" id="KW-1185">Reference proteome</keyword>
<dbReference type="RefSeq" id="WP_145906412.1">
    <property type="nucleotide sequence ID" value="NZ_BAAAMZ010000014.1"/>
</dbReference>
<dbReference type="AlphaFoldDB" id="A0A561ULR2"/>
<sequence>MSARTHPTQPQRALYAPRNGELVRDLTTGRTGTYQGPGYEAKPTVFLRPPGGGCEWEVSAYDIEPAPPGADLEPTA</sequence>
<dbReference type="Proteomes" id="UP000317940">
    <property type="component" value="Unassembled WGS sequence"/>
</dbReference>
<name>A0A561ULR2_9ACTN</name>
<proteinExistence type="predicted"/>
<gene>
    <name evidence="2" type="ORF">FHX73_114164</name>
</gene>
<feature type="region of interest" description="Disordered" evidence="1">
    <location>
        <begin position="1"/>
        <end position="22"/>
    </location>
</feature>
<evidence type="ECO:0000313" key="3">
    <source>
        <dbReference type="Proteomes" id="UP000317940"/>
    </source>
</evidence>
<organism evidence="2 3">
    <name type="scientific">Kitasatospora viridis</name>
    <dbReference type="NCBI Taxonomy" id="281105"/>
    <lineage>
        <taxon>Bacteria</taxon>
        <taxon>Bacillati</taxon>
        <taxon>Actinomycetota</taxon>
        <taxon>Actinomycetes</taxon>
        <taxon>Kitasatosporales</taxon>
        <taxon>Streptomycetaceae</taxon>
        <taxon>Kitasatospora</taxon>
    </lineage>
</organism>
<feature type="compositionally biased region" description="Polar residues" evidence="1">
    <location>
        <begin position="1"/>
        <end position="11"/>
    </location>
</feature>
<evidence type="ECO:0000256" key="1">
    <source>
        <dbReference type="SAM" id="MobiDB-lite"/>
    </source>
</evidence>
<protein>
    <submittedName>
        <fullName evidence="2">Uncharacterized protein</fullName>
    </submittedName>
</protein>
<accession>A0A561ULR2</accession>
<reference evidence="2 3" key="1">
    <citation type="submission" date="2019-06" db="EMBL/GenBank/DDBJ databases">
        <title>Sequencing the genomes of 1000 actinobacteria strains.</title>
        <authorList>
            <person name="Klenk H.-P."/>
        </authorList>
    </citation>
    <scope>NUCLEOTIDE SEQUENCE [LARGE SCALE GENOMIC DNA]</scope>
    <source>
        <strain evidence="2 3">DSM 44826</strain>
    </source>
</reference>
<dbReference type="OrthoDB" id="3874146at2"/>
<dbReference type="EMBL" id="VIWT01000001">
    <property type="protein sequence ID" value="TWG00290.1"/>
    <property type="molecule type" value="Genomic_DNA"/>
</dbReference>